<comment type="subcellular location">
    <subcellularLocation>
        <location evidence="2">Cell membrane</location>
        <topology evidence="2">Lipid-anchor</topology>
        <topology evidence="2">GPI-anchor</topology>
    </subcellularLocation>
</comment>
<dbReference type="Proteomes" id="UP000008524">
    <property type="component" value="Chromosome 6"/>
</dbReference>
<evidence type="ECO:0000313" key="14">
    <source>
        <dbReference type="EMBL" id="AAZ11698.1"/>
    </source>
</evidence>
<evidence type="ECO:0000256" key="10">
    <source>
        <dbReference type="SAM" id="MobiDB-lite"/>
    </source>
</evidence>
<comment type="function">
    <text evidence="1">VSG forms a coat on the surface of the parasite. The trypanosome evades the immune response of the host by expressing a series of antigenically distinct VSGs from an estimated 1000 VSG genes.</text>
</comment>
<evidence type="ECO:0000256" key="4">
    <source>
        <dbReference type="ARBA" id="ARBA00022622"/>
    </source>
</evidence>
<keyword evidence="5 11" id="KW-0732">Signal</keyword>
<dbReference type="Pfam" id="PF13206">
    <property type="entry name" value="VSG_B"/>
    <property type="match status" value="1"/>
</dbReference>
<keyword evidence="6" id="KW-0472">Membrane</keyword>
<reference evidence="14" key="5">
    <citation type="submission" date="2005-04" db="EMBL/GenBank/DDBJ databases">
        <title>Sequencing, closure, and annotation of Trypanosoma brucei chromosomes 2 through 8.</title>
        <authorList>
            <person name="Ghedin E."/>
            <person name="Blandin G."/>
            <person name="Bartholomeu D."/>
            <person name="Caler E."/>
            <person name="Haas B."/>
            <person name="Hannick L."/>
            <person name="Shallom J."/>
            <person name="Hou L."/>
            <person name="Djikeng A."/>
            <person name="Feldblyum T."/>
            <person name="Hostetler J."/>
            <person name="Johnson J."/>
            <person name="Jones K."/>
            <person name="Koo H.L."/>
            <person name="Larkin C."/>
            <person name="Pai G."/>
            <person name="Peterson J."/>
            <person name="Khalak H.G."/>
            <person name="Salzberg S."/>
            <person name="Simpson A.J."/>
            <person name="Tallon L."/>
            <person name="Van Aken S."/>
            <person name="Wanless D."/>
            <person name="White O."/>
            <person name="Wortman J."/>
            <person name="Fraser C.M."/>
            <person name="El-Sayed N.M.A."/>
        </authorList>
    </citation>
    <scope>NUCLEOTIDE SEQUENCE</scope>
    <source>
        <strain evidence="14">927/4 GUTat10.1</strain>
    </source>
</reference>
<dbReference type="VEuPathDB" id="TriTrypDB:Tb927.6.1350"/>
<dbReference type="InterPro" id="IPR025932">
    <property type="entry name" value="Trypano_VSG_B_N_dom"/>
</dbReference>
<reference evidence="14 15" key="3">
    <citation type="journal article" date="2005" name="Science">
        <title>The genome of the African trypanosome Trypanosoma brucei.</title>
        <authorList>
            <person name="Berriman M."/>
            <person name="Ghedin E."/>
            <person name="Hertz-Fowler C."/>
            <person name="Blandin G."/>
            <person name="Renauld H."/>
            <person name="Bartholomeu D.C."/>
            <person name="Lennard N.J."/>
            <person name="Caler E."/>
            <person name="Hamlin N.E."/>
            <person name="Haas B."/>
            <person name="Bohme U."/>
            <person name="Hannick L."/>
            <person name="Aslett M.A."/>
            <person name="Shallom J."/>
            <person name="Marcello L."/>
            <person name="Hou L."/>
            <person name="Wickstead B."/>
            <person name="Alsmark U.C."/>
            <person name="Arrowsmith C."/>
            <person name="Atkin R.J."/>
            <person name="Barron A.J."/>
            <person name="Bringaud F."/>
            <person name="Brooks K."/>
            <person name="Carrington M."/>
            <person name="Cherevach I."/>
            <person name="Chillingworth T.J."/>
            <person name="Churcher C."/>
            <person name="Clark L.N."/>
            <person name="Corton C.H."/>
            <person name="Cronin A."/>
            <person name="Davies R.M."/>
            <person name="Doggett J."/>
            <person name="Djikeng A."/>
            <person name="Feldblyum T."/>
            <person name="Field M.C."/>
            <person name="Fraser A."/>
            <person name="Goodhead I."/>
            <person name="Hance Z."/>
            <person name="Harper D."/>
            <person name="Harris B.R."/>
            <person name="Hauser H."/>
            <person name="Hostetler J."/>
            <person name="Ivens A."/>
            <person name="Jagels K."/>
            <person name="Johnson D."/>
            <person name="Johnson J."/>
            <person name="Jones K."/>
            <person name="Kerhornou A.X."/>
            <person name="Koo H."/>
            <person name="Larke N."/>
            <person name="Landfear S."/>
            <person name="Larkin C."/>
            <person name="Leech V."/>
            <person name="Line A."/>
            <person name="Lord A."/>
            <person name="Macleod A."/>
            <person name="Mooney P.J."/>
            <person name="Moule S."/>
            <person name="Martin D.M."/>
            <person name="Morgan G.W."/>
            <person name="Mungall K."/>
            <person name="Norbertczak H."/>
            <person name="Ormond D."/>
            <person name="Pai G."/>
            <person name="Peacock C.S."/>
            <person name="Peterson J."/>
            <person name="Quail M.A."/>
            <person name="Rabbinowitsch E."/>
            <person name="Rajandream M.A."/>
            <person name="Reitter C."/>
            <person name="Salzberg S.L."/>
            <person name="Sanders M."/>
            <person name="Schobel S."/>
            <person name="Sharp S."/>
            <person name="Simmonds M."/>
            <person name="Simpson A.J."/>
            <person name="Tallon L."/>
            <person name="Turner C.M."/>
            <person name="Tait A."/>
            <person name="Tivey A.R."/>
            <person name="Van Aken S."/>
            <person name="Walker D."/>
            <person name="Wanless D."/>
            <person name="Wang S."/>
            <person name="White B."/>
            <person name="White O."/>
            <person name="Whitehead S."/>
            <person name="Woodward J."/>
            <person name="Wortman J."/>
            <person name="Adams M.D."/>
            <person name="Embley T.M."/>
            <person name="Gull K."/>
            <person name="Ullu E."/>
            <person name="Barry J.D."/>
            <person name="Fairlamb A.H."/>
            <person name="Opperdoes F."/>
            <person name="Barrell B.G."/>
            <person name="Donelson J.E."/>
            <person name="Hall N."/>
            <person name="Fraser C.M."/>
            <person name="Melville S.E."/>
            <person name="El-Sayed N.M."/>
        </authorList>
    </citation>
    <scope>NUCLEOTIDE SEQUENCE [LARGE SCALE GENOMIC DNA]</scope>
    <source>
        <strain evidence="14 15">927/4 GUTat10.1</strain>
    </source>
</reference>
<feature type="domain" description="Trypanosome variant surface glycoprotein B-type N-terminal" evidence="12">
    <location>
        <begin position="71"/>
        <end position="204"/>
    </location>
</feature>
<evidence type="ECO:0000259" key="12">
    <source>
        <dbReference type="Pfam" id="PF13206"/>
    </source>
</evidence>
<evidence type="ECO:0000256" key="3">
    <source>
        <dbReference type="ARBA" id="ARBA00022475"/>
    </source>
</evidence>
<evidence type="ECO:0000256" key="9">
    <source>
        <dbReference type="SAM" id="Coils"/>
    </source>
</evidence>
<reference evidence="14" key="2">
    <citation type="journal article" date="2005" name="Science">
        <title>Comparative genomics of trypanosomatid parasitic protozoa.</title>
        <authorList>
            <person name="El-Sayed N.M."/>
            <person name="Myler P.J."/>
            <person name="Blandin G."/>
            <person name="Berriman M."/>
            <person name="Crabtree J."/>
            <person name="Aggarwal G."/>
            <person name="Caler E."/>
            <person name="Renauld H."/>
            <person name="Worthey E.A."/>
            <person name="Hertz-Fowler C."/>
            <person name="Ghedin E."/>
            <person name="Peacock C."/>
            <person name="Bartholomeu D.C."/>
            <person name="Haas B.J."/>
            <person name="Tran A.N."/>
            <person name="Wortman J.R."/>
            <person name="Alsmark U.C."/>
            <person name="Angiuoli S."/>
            <person name="Anupama A."/>
            <person name="Badger J."/>
            <person name="Bringaud F."/>
            <person name="Cadag E."/>
            <person name="Carlton J.M."/>
            <person name="Cerqueira G.C."/>
            <person name="Creasy T."/>
            <person name="Delcher A.L."/>
            <person name="Djikeng A."/>
            <person name="Embley T.M."/>
            <person name="Hauser C."/>
            <person name="Ivens A.C."/>
            <person name="Kummerfeld S.K."/>
            <person name="Pereira-Leal J.B."/>
            <person name="Nilsson D."/>
            <person name="Peterson J."/>
            <person name="Salzberg S.L."/>
            <person name="Shallom J."/>
            <person name="Silva J.C."/>
            <person name="Sundaram J."/>
            <person name="Westenberger S."/>
            <person name="White O."/>
            <person name="Melville S.E."/>
            <person name="Donelson J.E."/>
            <person name="Andersson B."/>
            <person name="Stuart K.D."/>
            <person name="Hall N."/>
        </authorList>
    </citation>
    <scope>NUCLEOTIDE SEQUENCE</scope>
    <source>
        <strain evidence="14">927/4 GUTat10.1</strain>
    </source>
</reference>
<evidence type="ECO:0000256" key="1">
    <source>
        <dbReference type="ARBA" id="ARBA00002523"/>
    </source>
</evidence>
<evidence type="ECO:0000313" key="13">
    <source>
        <dbReference type="EMBL" id="AAX80390.1"/>
    </source>
</evidence>
<accession>D6XHL9</accession>
<dbReference type="EMBL" id="AC073906">
    <property type="protein sequence ID" value="AAX80390.1"/>
    <property type="molecule type" value="Genomic_DNA"/>
</dbReference>
<feature type="region of interest" description="Disordered" evidence="10">
    <location>
        <begin position="204"/>
        <end position="251"/>
    </location>
</feature>
<feature type="chain" id="PRO_5010844220" description="Trypanosome variant surface glycoprotein B-type N-terminal domain-containing protein" evidence="11">
    <location>
        <begin position="22"/>
        <end position="345"/>
    </location>
</feature>
<dbReference type="PaxDb" id="5691-AAZ11698"/>
<evidence type="ECO:0000256" key="5">
    <source>
        <dbReference type="ARBA" id="ARBA00022729"/>
    </source>
</evidence>
<feature type="region of interest" description="Disordered" evidence="10">
    <location>
        <begin position="273"/>
        <end position="328"/>
    </location>
</feature>
<keyword evidence="3" id="KW-1003">Cell membrane</keyword>
<keyword evidence="7" id="KW-0325">Glycoprotein</keyword>
<dbReference type="GeneID" id="3657773"/>
<dbReference type="GO" id="GO:0005886">
    <property type="term" value="C:plasma membrane"/>
    <property type="evidence" value="ECO:0007669"/>
    <property type="project" value="UniProtKB-SubCell"/>
</dbReference>
<dbReference type="EMBL" id="CP000069">
    <property type="protein sequence ID" value="AAZ11698.1"/>
    <property type="molecule type" value="Genomic_DNA"/>
</dbReference>
<evidence type="ECO:0000256" key="2">
    <source>
        <dbReference type="ARBA" id="ARBA00004609"/>
    </source>
</evidence>
<organism evidence="13 15">
    <name type="scientific">Trypanosoma brucei brucei (strain 927/4 GUTat10.1)</name>
    <dbReference type="NCBI Taxonomy" id="185431"/>
    <lineage>
        <taxon>Eukaryota</taxon>
        <taxon>Discoba</taxon>
        <taxon>Euglenozoa</taxon>
        <taxon>Kinetoplastea</taxon>
        <taxon>Metakinetoplastina</taxon>
        <taxon>Trypanosomatida</taxon>
        <taxon>Trypanosomatidae</taxon>
        <taxon>Trypanosoma</taxon>
    </lineage>
</organism>
<accession>Q585B2</accession>
<dbReference type="GO" id="GO:0098552">
    <property type="term" value="C:side of membrane"/>
    <property type="evidence" value="ECO:0007669"/>
    <property type="project" value="UniProtKB-KW"/>
</dbReference>
<keyword evidence="8" id="KW-0449">Lipoprotein</keyword>
<gene>
    <name evidence="13" type="primary">Tb06.3A7.1100</name>
    <name evidence="13" type="ORF">Tb927.6.1350</name>
</gene>
<feature type="compositionally biased region" description="Pro residues" evidence="10">
    <location>
        <begin position="210"/>
        <end position="227"/>
    </location>
</feature>
<dbReference type="AlphaFoldDB" id="Q585B2"/>
<keyword evidence="15" id="KW-1185">Reference proteome</keyword>
<dbReference type="InParanoid" id="Q585B2"/>
<evidence type="ECO:0000256" key="8">
    <source>
        <dbReference type="ARBA" id="ARBA00023288"/>
    </source>
</evidence>
<evidence type="ECO:0000256" key="7">
    <source>
        <dbReference type="ARBA" id="ARBA00023180"/>
    </source>
</evidence>
<protein>
    <recommendedName>
        <fullName evidence="12">Trypanosome variant surface glycoprotein B-type N-terminal domain-containing protein</fullName>
    </recommendedName>
</protein>
<keyword evidence="4" id="KW-0336">GPI-anchor</keyword>
<name>Q585B2_TRYB2</name>
<dbReference type="KEGG" id="tbr:Tb927.6.1350"/>
<feature type="compositionally biased region" description="Basic and acidic residues" evidence="10">
    <location>
        <begin position="279"/>
        <end position="289"/>
    </location>
</feature>
<proteinExistence type="predicted"/>
<evidence type="ECO:0000256" key="6">
    <source>
        <dbReference type="ARBA" id="ARBA00023136"/>
    </source>
</evidence>
<keyword evidence="9" id="KW-0175">Coiled coil</keyword>
<sequence length="345" mass="37964">MWRSFMQVVMVGVLVSQVTVGEDSWRNHGKNEKMFDILCSLFTKAAEGAKGENYIGKLKHARDSSTLKTETEKVKELESEVQSHENNARTAFRKAAYGENIEKEDADKTFGSHGGNQPCNPASEWPTIPKEIVCICSSVGEATDYCLGSGKARSYGHDQSGTAEDGLQAWYGVKSRCTKDSERVEVTIEAIRKDLENLRGLYSEDQEVDSPPPPPPPPPPSPPPPDSSPLQIPERPDPLASKPWVKRLDEAMSHMNKRDAALENLKEKVKRLKGTYGRAKNEEEVKALKESGAGAEGVQPSRTAPQTAARKDSDPQPTQTQTQKQNIASFPSLKITLLSVSLCFI</sequence>
<reference evidence="13" key="4">
    <citation type="submission" date="2005-04" db="EMBL/GenBank/DDBJ databases">
        <title>.</title>
        <authorList>
            <person name="Ghedin E."/>
            <person name="Blandin G."/>
            <person name="Bartholomeu D."/>
            <person name="Caler E."/>
            <person name="Haas B."/>
            <person name="Hannick L."/>
            <person name="Shallom J."/>
            <person name="Hou L."/>
            <person name="Djikeng A."/>
            <person name="Feldblyum T."/>
            <person name="Hostetler J."/>
            <person name="Johnson J."/>
            <person name="Jones K."/>
            <person name="Koo H.L."/>
            <person name="Larkin C."/>
            <person name="Pai G."/>
            <person name="Peterson J."/>
            <person name="Khalak H.G."/>
            <person name="Salzberg S."/>
            <person name="Simpson A.J."/>
            <person name="Tallon L."/>
            <person name="Van Aken S."/>
            <person name="Wanless D."/>
            <person name="White O."/>
            <person name="Wortman J."/>
            <person name="Fraser C.M."/>
            <person name="El-Sayed N.M.A."/>
        </authorList>
    </citation>
    <scope>NUCLEOTIDE SEQUENCE</scope>
    <source>
        <strain evidence="13">GUTat10.1</strain>
    </source>
</reference>
<evidence type="ECO:0000313" key="15">
    <source>
        <dbReference type="Proteomes" id="UP000008524"/>
    </source>
</evidence>
<feature type="signal peptide" evidence="11">
    <location>
        <begin position="1"/>
        <end position="21"/>
    </location>
</feature>
<evidence type="ECO:0000256" key="11">
    <source>
        <dbReference type="SAM" id="SignalP"/>
    </source>
</evidence>
<dbReference type="RefSeq" id="XP_845257.1">
    <property type="nucleotide sequence ID" value="XM_840164.1"/>
</dbReference>
<feature type="coiled-coil region" evidence="9">
    <location>
        <begin position="67"/>
        <end position="94"/>
    </location>
</feature>
<feature type="compositionally biased region" description="Low complexity" evidence="10">
    <location>
        <begin position="315"/>
        <end position="325"/>
    </location>
</feature>
<reference evidence="13" key="1">
    <citation type="submission" date="2000-07" db="EMBL/GenBank/DDBJ databases">
        <authorList>
            <person name="El-Sayed N.M."/>
            <person name="Khalak H."/>
            <person name="Adams M.D."/>
        </authorList>
    </citation>
    <scope>NUCLEOTIDE SEQUENCE</scope>
    <source>
        <strain evidence="13">GUTat10.1</strain>
    </source>
</reference>